<dbReference type="SUPFAM" id="SSF53335">
    <property type="entry name" value="S-adenosyl-L-methionine-dependent methyltransferases"/>
    <property type="match status" value="1"/>
</dbReference>
<dbReference type="eggNOG" id="COG2120">
    <property type="taxonomic scope" value="Bacteria"/>
</dbReference>
<keyword evidence="4" id="KW-1185">Reference proteome</keyword>
<dbReference type="Gene3D" id="3.40.50.150">
    <property type="entry name" value="Vaccinia Virus protein VP39"/>
    <property type="match status" value="1"/>
</dbReference>
<feature type="domain" description="Methyltransferase" evidence="2">
    <location>
        <begin position="287"/>
        <end position="382"/>
    </location>
</feature>
<dbReference type="Pfam" id="PF02585">
    <property type="entry name" value="PIG-L"/>
    <property type="match status" value="1"/>
</dbReference>
<name>N0E1W1_9MICO</name>
<protein>
    <submittedName>
        <fullName evidence="3">Uncharacterized LmbE-like protein</fullName>
    </submittedName>
</protein>
<dbReference type="SUPFAM" id="SSF102588">
    <property type="entry name" value="LmbE-like"/>
    <property type="match status" value="1"/>
</dbReference>
<organism evidence="3 4">
    <name type="scientific">Phycicoccus elongatus Lp2</name>
    <dbReference type="NCBI Taxonomy" id="1193181"/>
    <lineage>
        <taxon>Bacteria</taxon>
        <taxon>Bacillati</taxon>
        <taxon>Actinomycetota</taxon>
        <taxon>Actinomycetes</taxon>
        <taxon>Micrococcales</taxon>
        <taxon>Intrasporangiaceae</taxon>
        <taxon>Phycicoccus</taxon>
    </lineage>
</organism>
<sequence length="444" mass="47926">MDEALWARRPEWAESPPLTLGAADGRQCTHLVVVVAHPDDETLVVGGLIHDAAAAGVAVTVVVLTDGEASHPDSPTHSPSDLRRLRRAEVAEALATLAPHAHLVRPALPDGGLMRNFHEIVGLVGGVLDETATDSALVVSTWRFDGHPDHEAVGAAVAQVCAERGVRHLEAPLWLWAWQDAAAVPWSELLLHPLSRSTQGVKREALAAHTSQVGPLSAAPGDEALLSAEVLAHFARPWESFVERGAASFDEMYAAGDDPWGFDSSWYEERKRALTLASLPERRLGRVLEIGPGTGLLTVALAERADDVLAIDVSAQALERVEDRLWSAGLADHVELRRGHVAYDWPEGEFDLILVSEVGYFLSSSECDVLLASARDHLSASGTLCLVHWLHPIEGWPLDGHAVHDRALALSGLERVVQHVETDLRIDVVRRPGLPSVAQAEGRC</sequence>
<dbReference type="AlphaFoldDB" id="N0E1W1"/>
<dbReference type="eggNOG" id="COG4976">
    <property type="taxonomic scope" value="Bacteria"/>
</dbReference>
<dbReference type="STRING" id="1193181.BN10_690011"/>
<dbReference type="PANTHER" id="PTHR12993">
    <property type="entry name" value="N-ACETYLGLUCOSAMINYL-PHOSPHATIDYLINOSITOL DE-N-ACETYLASE-RELATED"/>
    <property type="match status" value="1"/>
</dbReference>
<dbReference type="HOGENOM" id="CLU_024122_0_0_11"/>
<dbReference type="GO" id="GO:0016811">
    <property type="term" value="F:hydrolase activity, acting on carbon-nitrogen (but not peptide) bonds, in linear amides"/>
    <property type="evidence" value="ECO:0007669"/>
    <property type="project" value="TreeGrafter"/>
</dbReference>
<dbReference type="Gene3D" id="3.40.50.10320">
    <property type="entry name" value="LmbE-like"/>
    <property type="match status" value="1"/>
</dbReference>
<keyword evidence="1" id="KW-0862">Zinc</keyword>
<accession>N0E1W1</accession>
<dbReference type="Pfam" id="PF13649">
    <property type="entry name" value="Methyltransf_25"/>
    <property type="match status" value="1"/>
</dbReference>
<dbReference type="PANTHER" id="PTHR12993:SF11">
    <property type="entry name" value="N-ACETYLGLUCOSAMINYL-PHOSPHATIDYLINOSITOL DE-N-ACETYLASE"/>
    <property type="match status" value="1"/>
</dbReference>
<evidence type="ECO:0000313" key="4">
    <source>
        <dbReference type="Proteomes" id="UP000013167"/>
    </source>
</evidence>
<dbReference type="InterPro" id="IPR029063">
    <property type="entry name" value="SAM-dependent_MTases_sf"/>
</dbReference>
<evidence type="ECO:0000259" key="2">
    <source>
        <dbReference type="Pfam" id="PF13649"/>
    </source>
</evidence>
<evidence type="ECO:0000256" key="1">
    <source>
        <dbReference type="ARBA" id="ARBA00022833"/>
    </source>
</evidence>
<dbReference type="InterPro" id="IPR041698">
    <property type="entry name" value="Methyltransf_25"/>
</dbReference>
<dbReference type="InterPro" id="IPR024078">
    <property type="entry name" value="LmbE-like_dom_sf"/>
</dbReference>
<dbReference type="GO" id="GO:0016137">
    <property type="term" value="P:glycoside metabolic process"/>
    <property type="evidence" value="ECO:0007669"/>
    <property type="project" value="UniProtKB-ARBA"/>
</dbReference>
<comment type="caution">
    <text evidence="3">The sequence shown here is derived from an EMBL/GenBank/DDBJ whole genome shotgun (WGS) entry which is preliminary data.</text>
</comment>
<proteinExistence type="predicted"/>
<dbReference type="EMBL" id="CAIZ01000140">
    <property type="protein sequence ID" value="CCH70877.1"/>
    <property type="molecule type" value="Genomic_DNA"/>
</dbReference>
<dbReference type="InterPro" id="IPR003737">
    <property type="entry name" value="GlcNAc_PI_deacetylase-related"/>
</dbReference>
<gene>
    <name evidence="3" type="ORF">BN10_690011</name>
</gene>
<reference evidence="3 4" key="1">
    <citation type="journal article" date="2013" name="ISME J.">
        <title>A metabolic model for members of the genus Tetrasphaera involved in enhanced biological phosphorus removal.</title>
        <authorList>
            <person name="Kristiansen R."/>
            <person name="Nguyen H.T.T."/>
            <person name="Saunders A.M."/>
            <person name="Nielsen J.L."/>
            <person name="Wimmer R."/>
            <person name="Le V.Q."/>
            <person name="McIlroy S.J."/>
            <person name="Petrovski S."/>
            <person name="Seviour R.J."/>
            <person name="Calteau A."/>
            <person name="Nielsen K.L."/>
            <person name="Nielsen P.H."/>
        </authorList>
    </citation>
    <scope>NUCLEOTIDE SEQUENCE [LARGE SCALE GENOMIC DNA]</scope>
    <source>
        <strain evidence="3 4">Lp2</strain>
    </source>
</reference>
<dbReference type="Proteomes" id="UP000013167">
    <property type="component" value="Unassembled WGS sequence"/>
</dbReference>
<evidence type="ECO:0000313" key="3">
    <source>
        <dbReference type="EMBL" id="CCH70877.1"/>
    </source>
</evidence>
<dbReference type="CDD" id="cd02440">
    <property type="entry name" value="AdoMet_MTases"/>
    <property type="match status" value="1"/>
</dbReference>